<keyword evidence="7" id="KW-1185">Reference proteome</keyword>
<name>A0ABU8WAS8_9BURK</name>
<dbReference type="InterPro" id="IPR029058">
    <property type="entry name" value="AB_hydrolase_fold"/>
</dbReference>
<organism evidence="6 7">
    <name type="scientific">Variovorax humicola</name>
    <dbReference type="NCBI Taxonomy" id="1769758"/>
    <lineage>
        <taxon>Bacteria</taxon>
        <taxon>Pseudomonadati</taxon>
        <taxon>Pseudomonadota</taxon>
        <taxon>Betaproteobacteria</taxon>
        <taxon>Burkholderiales</taxon>
        <taxon>Comamonadaceae</taxon>
        <taxon>Variovorax</taxon>
    </lineage>
</organism>
<dbReference type="RefSeq" id="WP_340368169.1">
    <property type="nucleotide sequence ID" value="NZ_JBBKZV010000052.1"/>
</dbReference>
<dbReference type="EC" id="3.1.1.-" evidence="3"/>
<dbReference type="InterPro" id="IPR050309">
    <property type="entry name" value="Type-B_Carboxylest/Lipase"/>
</dbReference>
<gene>
    <name evidence="6" type="ORF">WKW80_35000</name>
</gene>
<comment type="caution">
    <text evidence="6">The sequence shown here is derived from an EMBL/GenBank/DDBJ whole genome shotgun (WGS) entry which is preliminary data.</text>
</comment>
<protein>
    <recommendedName>
        <fullName evidence="3">Carboxylic ester hydrolase</fullName>
        <ecNumber evidence="3">3.1.1.-</ecNumber>
    </recommendedName>
</protein>
<dbReference type="PANTHER" id="PTHR11559">
    <property type="entry name" value="CARBOXYLESTERASE"/>
    <property type="match status" value="1"/>
</dbReference>
<dbReference type="EMBL" id="JBBKZV010000052">
    <property type="protein sequence ID" value="MEJ8827140.1"/>
    <property type="molecule type" value="Genomic_DNA"/>
</dbReference>
<evidence type="ECO:0000256" key="4">
    <source>
        <dbReference type="SAM" id="MobiDB-lite"/>
    </source>
</evidence>
<dbReference type="PROSITE" id="PS00122">
    <property type="entry name" value="CARBOXYLESTERASE_B_1"/>
    <property type="match status" value="1"/>
</dbReference>
<evidence type="ECO:0000313" key="7">
    <source>
        <dbReference type="Proteomes" id="UP001363010"/>
    </source>
</evidence>
<keyword evidence="3" id="KW-0732">Signal</keyword>
<keyword evidence="2 3" id="KW-0378">Hydrolase</keyword>
<evidence type="ECO:0000259" key="5">
    <source>
        <dbReference type="Pfam" id="PF00135"/>
    </source>
</evidence>
<feature type="region of interest" description="Disordered" evidence="4">
    <location>
        <begin position="66"/>
        <end position="85"/>
    </location>
</feature>
<comment type="similarity">
    <text evidence="1 3">Belongs to the type-B carboxylesterase/lipase family.</text>
</comment>
<feature type="signal peptide" evidence="3">
    <location>
        <begin position="1"/>
        <end position="24"/>
    </location>
</feature>
<accession>A0ABU8WAS8</accession>
<evidence type="ECO:0000313" key="6">
    <source>
        <dbReference type="EMBL" id="MEJ8827140.1"/>
    </source>
</evidence>
<sequence>MTRPKQPTMLGFASLLGAAVLLTACGGMPGGPGSMDTVKTEGGLVRGKGSEVHAYLGIPYAAAPTGENRWQPPQPAQRWSGTRDGSAFGPDCMQPAEYPELRGAGMSEDCLSVNVWSPAKQPGEKLPVMVWIYGGGFTYGSGSHPSYDGEALAKRGVVVVTLNYRLGLLGFMAHPELSAESATRSSGNYGLLDQIAALKWVQRNVAAFGGDAVKVTVFGQSAGAHSISTLIASPLADGLFQQAIVQSVGVMRPVASLKEAESFGASFGSSIKDLRAIPAAELVERLRKSPSRGSKITTWPTLSIVADGLVVRQPDFKAYGQGQFQKVRVMVGNVANEGGGAARNIPVKTVPEFSSYLSLNFPGFETRAHQAYAITQDSQIQQALADVYSDTLGNSLLGVRTIPRHRHT</sequence>
<feature type="chain" id="PRO_5044987688" description="Carboxylic ester hydrolase" evidence="3">
    <location>
        <begin position="25"/>
        <end position="408"/>
    </location>
</feature>
<proteinExistence type="inferred from homology"/>
<dbReference type="Proteomes" id="UP001363010">
    <property type="component" value="Unassembled WGS sequence"/>
</dbReference>
<reference evidence="6 7" key="1">
    <citation type="submission" date="2024-03" db="EMBL/GenBank/DDBJ databases">
        <title>Novel species of the genus Variovorax.</title>
        <authorList>
            <person name="Liu Q."/>
            <person name="Xin Y.-H."/>
        </authorList>
    </citation>
    <scope>NUCLEOTIDE SEQUENCE [LARGE SCALE GENOMIC DNA]</scope>
    <source>
        <strain evidence="6 7">KACC 18501</strain>
    </source>
</reference>
<evidence type="ECO:0000256" key="2">
    <source>
        <dbReference type="ARBA" id="ARBA00022801"/>
    </source>
</evidence>
<dbReference type="InterPro" id="IPR019826">
    <property type="entry name" value="Carboxylesterase_B_AS"/>
</dbReference>
<dbReference type="InterPro" id="IPR002018">
    <property type="entry name" value="CarbesteraseB"/>
</dbReference>
<evidence type="ECO:0000256" key="1">
    <source>
        <dbReference type="ARBA" id="ARBA00005964"/>
    </source>
</evidence>
<feature type="domain" description="Carboxylesterase type B" evidence="5">
    <location>
        <begin position="37"/>
        <end position="389"/>
    </location>
</feature>
<evidence type="ECO:0000256" key="3">
    <source>
        <dbReference type="RuleBase" id="RU361235"/>
    </source>
</evidence>
<dbReference type="Gene3D" id="3.40.50.1820">
    <property type="entry name" value="alpha/beta hydrolase"/>
    <property type="match status" value="1"/>
</dbReference>
<dbReference type="PROSITE" id="PS51257">
    <property type="entry name" value="PROKAR_LIPOPROTEIN"/>
    <property type="match status" value="1"/>
</dbReference>
<dbReference type="SUPFAM" id="SSF53474">
    <property type="entry name" value="alpha/beta-Hydrolases"/>
    <property type="match status" value="1"/>
</dbReference>
<dbReference type="Pfam" id="PF00135">
    <property type="entry name" value="COesterase"/>
    <property type="match status" value="1"/>
</dbReference>